<protein>
    <submittedName>
        <fullName evidence="1">Uncharacterized protein</fullName>
    </submittedName>
</protein>
<organism evidence="1">
    <name type="scientific">bioreactor metagenome</name>
    <dbReference type="NCBI Taxonomy" id="1076179"/>
    <lineage>
        <taxon>unclassified sequences</taxon>
        <taxon>metagenomes</taxon>
        <taxon>ecological metagenomes</taxon>
    </lineage>
</organism>
<dbReference type="AlphaFoldDB" id="A0A645GG07"/>
<sequence>MRRRELDAFLGDLAQRAEREDLEAAGIGQDGLSPVHEVVQALVRLDGIQPRAQPQVEGVAEADLGADVVQRLGGHGLDRAVGTDRHEDGGLDDAVVQRQRAAPGGAIGFQKFELHVWGFCNSCLLVRCEIV</sequence>
<dbReference type="EMBL" id="VSSQ01070971">
    <property type="protein sequence ID" value="MPN22683.1"/>
    <property type="molecule type" value="Genomic_DNA"/>
</dbReference>
<proteinExistence type="predicted"/>
<name>A0A645GG07_9ZZZZ</name>
<accession>A0A645GG07</accession>
<reference evidence="1" key="1">
    <citation type="submission" date="2019-08" db="EMBL/GenBank/DDBJ databases">
        <authorList>
            <person name="Kucharzyk K."/>
            <person name="Murdoch R.W."/>
            <person name="Higgins S."/>
            <person name="Loffler F."/>
        </authorList>
    </citation>
    <scope>NUCLEOTIDE SEQUENCE</scope>
</reference>
<comment type="caution">
    <text evidence="1">The sequence shown here is derived from an EMBL/GenBank/DDBJ whole genome shotgun (WGS) entry which is preliminary data.</text>
</comment>
<evidence type="ECO:0000313" key="1">
    <source>
        <dbReference type="EMBL" id="MPN22683.1"/>
    </source>
</evidence>
<gene>
    <name evidence="1" type="ORF">SDC9_170066</name>
</gene>